<organism evidence="2 3">
    <name type="scientific">Erwinia rhapontici</name>
    <name type="common">Pectobacterium rhapontici</name>
    <dbReference type="NCBI Taxonomy" id="55212"/>
    <lineage>
        <taxon>Bacteria</taxon>
        <taxon>Pseudomonadati</taxon>
        <taxon>Pseudomonadota</taxon>
        <taxon>Gammaproteobacteria</taxon>
        <taxon>Enterobacterales</taxon>
        <taxon>Erwiniaceae</taxon>
        <taxon>Erwinia</taxon>
    </lineage>
</organism>
<evidence type="ECO:0000256" key="1">
    <source>
        <dbReference type="SAM" id="Phobius"/>
    </source>
</evidence>
<accession>A0ABM7N6T3</accession>
<proteinExistence type="predicted"/>
<feature type="transmembrane region" description="Helical" evidence="1">
    <location>
        <begin position="90"/>
        <end position="108"/>
    </location>
</feature>
<feature type="transmembrane region" description="Helical" evidence="1">
    <location>
        <begin position="59"/>
        <end position="78"/>
    </location>
</feature>
<keyword evidence="1" id="KW-1133">Transmembrane helix</keyword>
<evidence type="ECO:0000313" key="2">
    <source>
        <dbReference type="EMBL" id="BCQ37121.1"/>
    </source>
</evidence>
<dbReference type="Pfam" id="PF05656">
    <property type="entry name" value="DUF805"/>
    <property type="match status" value="1"/>
</dbReference>
<reference evidence="2 3" key="1">
    <citation type="submission" date="2021-01" db="EMBL/GenBank/DDBJ databases">
        <title>Complete genome sequence of Erwinia rhapontici MAFF 311153.</title>
        <authorList>
            <person name="Morohoshi T."/>
            <person name="Someya N."/>
        </authorList>
    </citation>
    <scope>NUCLEOTIDE SEQUENCE [LARGE SCALE GENOMIC DNA]</scope>
    <source>
        <strain evidence="2 3">MAFF 311153</strain>
    </source>
</reference>
<dbReference type="InterPro" id="IPR008523">
    <property type="entry name" value="DUF805"/>
</dbReference>
<evidence type="ECO:0000313" key="3">
    <source>
        <dbReference type="Proteomes" id="UP000677515"/>
    </source>
</evidence>
<dbReference type="EMBL" id="AP024329">
    <property type="protein sequence ID" value="BCQ37121.1"/>
    <property type="molecule type" value="Genomic_DNA"/>
</dbReference>
<protein>
    <submittedName>
        <fullName evidence="2">DUF805 domain-containing protein</fullName>
    </submittedName>
</protein>
<feature type="transmembrane region" description="Helical" evidence="1">
    <location>
        <begin position="114"/>
        <end position="136"/>
    </location>
</feature>
<sequence length="162" mass="18333">MTGKVKGHPDSEIKIMTLQQWCFSFRGRLGRRDFWIWQVAWLLMLVLLFTLAGNGLLDTQTAAFCVVALLWPTSAVMVKRLHDRNKGGQWALLFIVAWMLMAGHWAILPADAQWLVGRFIPTLIMVGMVVELGGFAGTPGDNRFGKATQPVVYLRRRSPDYQ</sequence>
<keyword evidence="1" id="KW-0812">Transmembrane</keyword>
<name>A0ABM7N6T3_ERWRD</name>
<dbReference type="PANTHER" id="PTHR34980">
    <property type="entry name" value="INNER MEMBRANE PROTEIN-RELATED-RELATED"/>
    <property type="match status" value="1"/>
</dbReference>
<dbReference type="PANTHER" id="PTHR34980:SF1">
    <property type="entry name" value="INNER MEMBRANE PROTEIN"/>
    <property type="match status" value="1"/>
</dbReference>
<keyword evidence="1" id="KW-0472">Membrane</keyword>
<keyword evidence="3" id="KW-1185">Reference proteome</keyword>
<dbReference type="Proteomes" id="UP000677515">
    <property type="component" value="Chromosome"/>
</dbReference>
<feature type="transmembrane region" description="Helical" evidence="1">
    <location>
        <begin position="34"/>
        <end position="53"/>
    </location>
</feature>
<gene>
    <name evidence="2" type="ORF">ERHA53_44640</name>
</gene>